<accession>A0AAD6ZUM8</accession>
<organism evidence="2 3">
    <name type="scientific">Mycena albidolilacea</name>
    <dbReference type="NCBI Taxonomy" id="1033008"/>
    <lineage>
        <taxon>Eukaryota</taxon>
        <taxon>Fungi</taxon>
        <taxon>Dikarya</taxon>
        <taxon>Basidiomycota</taxon>
        <taxon>Agaricomycotina</taxon>
        <taxon>Agaricomycetes</taxon>
        <taxon>Agaricomycetidae</taxon>
        <taxon>Agaricales</taxon>
        <taxon>Marasmiineae</taxon>
        <taxon>Mycenaceae</taxon>
        <taxon>Mycena</taxon>
    </lineage>
</organism>
<evidence type="ECO:0000256" key="1">
    <source>
        <dbReference type="SAM" id="MobiDB-lite"/>
    </source>
</evidence>
<sequence>MFSTLWNFFSPPDRIPDPPPLQHPRKYPHPTDLQHQNNPLHNNIREDGSGERISWSRTLMCWTGRRQQHIGIQPLLLNVTRTPLHMTSTNSGVLHFAPTISSEVHPLRKFCEEITKVDLTAKQIGEVRLPIYMLPNHPDHKNPELGEIFEAAIPQVAKILVDFDPGHLVIGNFKEYIKSLKAEQRRDVSDWMCTFGLAPTLEMEAVLSSPLTSLLDYGLLSDIPESEHQEWVLGVGAVLL</sequence>
<keyword evidence="3" id="KW-1185">Reference proteome</keyword>
<name>A0AAD6ZUM8_9AGAR</name>
<dbReference type="AlphaFoldDB" id="A0AAD6ZUM8"/>
<dbReference type="Proteomes" id="UP001218218">
    <property type="component" value="Unassembled WGS sequence"/>
</dbReference>
<evidence type="ECO:0000313" key="2">
    <source>
        <dbReference type="EMBL" id="KAJ7340573.1"/>
    </source>
</evidence>
<comment type="caution">
    <text evidence="2">The sequence shown here is derived from an EMBL/GenBank/DDBJ whole genome shotgun (WGS) entry which is preliminary data.</text>
</comment>
<dbReference type="EMBL" id="JARIHO010000026">
    <property type="protein sequence ID" value="KAJ7340573.1"/>
    <property type="molecule type" value="Genomic_DNA"/>
</dbReference>
<gene>
    <name evidence="2" type="ORF">DFH08DRAFT_811790</name>
</gene>
<protein>
    <submittedName>
        <fullName evidence="2">Uncharacterized protein</fullName>
    </submittedName>
</protein>
<feature type="region of interest" description="Disordered" evidence="1">
    <location>
        <begin position="9"/>
        <end position="48"/>
    </location>
</feature>
<reference evidence="2" key="1">
    <citation type="submission" date="2023-03" db="EMBL/GenBank/DDBJ databases">
        <title>Massive genome expansion in bonnet fungi (Mycena s.s.) driven by repeated elements and novel gene families across ecological guilds.</title>
        <authorList>
            <consortium name="Lawrence Berkeley National Laboratory"/>
            <person name="Harder C.B."/>
            <person name="Miyauchi S."/>
            <person name="Viragh M."/>
            <person name="Kuo A."/>
            <person name="Thoen E."/>
            <person name="Andreopoulos B."/>
            <person name="Lu D."/>
            <person name="Skrede I."/>
            <person name="Drula E."/>
            <person name="Henrissat B."/>
            <person name="Morin E."/>
            <person name="Kohler A."/>
            <person name="Barry K."/>
            <person name="LaButti K."/>
            <person name="Morin E."/>
            <person name="Salamov A."/>
            <person name="Lipzen A."/>
            <person name="Mereny Z."/>
            <person name="Hegedus B."/>
            <person name="Baldrian P."/>
            <person name="Stursova M."/>
            <person name="Weitz H."/>
            <person name="Taylor A."/>
            <person name="Grigoriev I.V."/>
            <person name="Nagy L.G."/>
            <person name="Martin F."/>
            <person name="Kauserud H."/>
        </authorList>
    </citation>
    <scope>NUCLEOTIDE SEQUENCE</scope>
    <source>
        <strain evidence="2">CBHHK002</strain>
    </source>
</reference>
<proteinExistence type="predicted"/>
<evidence type="ECO:0000313" key="3">
    <source>
        <dbReference type="Proteomes" id="UP001218218"/>
    </source>
</evidence>